<evidence type="ECO:0000313" key="10">
    <source>
        <dbReference type="Proteomes" id="UP000078237"/>
    </source>
</evidence>
<organism evidence="9 10">
    <name type="scientific">Madurella mycetomatis</name>
    <dbReference type="NCBI Taxonomy" id="100816"/>
    <lineage>
        <taxon>Eukaryota</taxon>
        <taxon>Fungi</taxon>
        <taxon>Dikarya</taxon>
        <taxon>Ascomycota</taxon>
        <taxon>Pezizomycotina</taxon>
        <taxon>Sordariomycetes</taxon>
        <taxon>Sordariomycetidae</taxon>
        <taxon>Sordariales</taxon>
        <taxon>Sordariales incertae sedis</taxon>
        <taxon>Madurella</taxon>
    </lineage>
</organism>
<keyword evidence="3 7" id="KW-0732">Signal</keyword>
<dbReference type="PROSITE" id="PS51212">
    <property type="entry name" value="WSC"/>
    <property type="match status" value="4"/>
</dbReference>
<feature type="chain" id="PRO_5008043466" evidence="7">
    <location>
        <begin position="26"/>
        <end position="444"/>
    </location>
</feature>
<keyword evidence="2" id="KW-0812">Transmembrane</keyword>
<evidence type="ECO:0000256" key="1">
    <source>
        <dbReference type="ARBA" id="ARBA00004167"/>
    </source>
</evidence>
<evidence type="ECO:0000313" key="9">
    <source>
        <dbReference type="EMBL" id="KXX76873.1"/>
    </source>
</evidence>
<protein>
    <submittedName>
        <fullName evidence="9">Fungistatic metabolite</fullName>
    </submittedName>
</protein>
<feature type="domain" description="WSC" evidence="8">
    <location>
        <begin position="37"/>
        <end position="128"/>
    </location>
</feature>
<dbReference type="InterPro" id="IPR051836">
    <property type="entry name" value="Kremen_rcpt"/>
</dbReference>
<feature type="domain" description="WSC" evidence="8">
    <location>
        <begin position="341"/>
        <end position="430"/>
    </location>
</feature>
<dbReference type="Pfam" id="PF01822">
    <property type="entry name" value="WSC"/>
    <property type="match status" value="4"/>
</dbReference>
<dbReference type="STRING" id="100816.A0A175VZR7"/>
<evidence type="ECO:0000259" key="8">
    <source>
        <dbReference type="PROSITE" id="PS51212"/>
    </source>
</evidence>
<dbReference type="EMBL" id="LCTW02000189">
    <property type="protein sequence ID" value="KXX76873.1"/>
    <property type="molecule type" value="Genomic_DNA"/>
</dbReference>
<sequence>MASISPPTSLRAAVSLACLVAAARAFPHQPYKREEASFSRNGCFVGSANGNRVLSGASYSSDDAMTVESCAAFCSKFKYFGLEYGSQCYCGDAQSAQAAPDSDCSFPCSGDSAQKCGAGDRLDMYTNNLYIAPAPTTLDEPYLGCFVDQGARALPDNLLGADDMTAQKCAEHCANYSYFGVEYGRECWCGNSPPKTPAPESECSFRCAGDDSQICGAGNRINVWGSPLLSPETVGDFGYLGCFTDKGDERGLRGRVTYDPAMTLEKCASACIGYSYFGVEFGSQCYCGTYLEESSVERPQAECSMRCGGDYSNVCGDADRLNVFVSNDCKEDPVNPPAVAGFNYQSCWTDSPTTRSLTGNEYRSDDMTVESCAAFCQGFNYFGVEYSRECYCGNELGGQAAPEEQCSEICMGNSNQWCGAPERLNVYVAGAAPTSSDASTPTAV</sequence>
<dbReference type="PANTHER" id="PTHR24269">
    <property type="entry name" value="KREMEN PROTEIN"/>
    <property type="match status" value="1"/>
</dbReference>
<keyword evidence="10" id="KW-1185">Reference proteome</keyword>
<keyword evidence="4" id="KW-1133">Transmembrane helix</keyword>
<gene>
    <name evidence="9" type="ORF">MMYC01_206718</name>
</gene>
<evidence type="ECO:0000256" key="5">
    <source>
        <dbReference type="ARBA" id="ARBA00023136"/>
    </source>
</evidence>
<proteinExistence type="predicted"/>
<dbReference type="SMART" id="SM00321">
    <property type="entry name" value="WSC"/>
    <property type="match status" value="4"/>
</dbReference>
<evidence type="ECO:0000256" key="6">
    <source>
        <dbReference type="ARBA" id="ARBA00023180"/>
    </source>
</evidence>
<comment type="subcellular location">
    <subcellularLocation>
        <location evidence="1">Membrane</location>
        <topology evidence="1">Single-pass membrane protein</topology>
    </subcellularLocation>
</comment>
<dbReference type="GO" id="GO:0005886">
    <property type="term" value="C:plasma membrane"/>
    <property type="evidence" value="ECO:0007669"/>
    <property type="project" value="TreeGrafter"/>
</dbReference>
<keyword evidence="5" id="KW-0472">Membrane</keyword>
<comment type="caution">
    <text evidence="9">The sequence shown here is derived from an EMBL/GenBank/DDBJ whole genome shotgun (WGS) entry which is preliminary data.</text>
</comment>
<keyword evidence="6" id="KW-0325">Glycoprotein</keyword>
<evidence type="ECO:0000256" key="7">
    <source>
        <dbReference type="SAM" id="SignalP"/>
    </source>
</evidence>
<dbReference type="AlphaFoldDB" id="A0A175VZR7"/>
<dbReference type="InterPro" id="IPR002889">
    <property type="entry name" value="WSC_carb-bd"/>
</dbReference>
<evidence type="ECO:0000256" key="2">
    <source>
        <dbReference type="ARBA" id="ARBA00022692"/>
    </source>
</evidence>
<dbReference type="OrthoDB" id="5985073at2759"/>
<evidence type="ECO:0000256" key="3">
    <source>
        <dbReference type="ARBA" id="ARBA00022729"/>
    </source>
</evidence>
<reference evidence="9 10" key="1">
    <citation type="journal article" date="2016" name="Genome Announc.">
        <title>Genome Sequence of Madurella mycetomatis mm55, Isolated from a Human Mycetoma Case in Sudan.</title>
        <authorList>
            <person name="Smit S."/>
            <person name="Derks M.F."/>
            <person name="Bervoets S."/>
            <person name="Fahal A."/>
            <person name="van Leeuwen W."/>
            <person name="van Belkum A."/>
            <person name="van de Sande W.W."/>
        </authorList>
    </citation>
    <scope>NUCLEOTIDE SEQUENCE [LARGE SCALE GENOMIC DNA]</scope>
    <source>
        <strain evidence="10">mm55</strain>
    </source>
</reference>
<feature type="domain" description="WSC" evidence="8">
    <location>
        <begin position="236"/>
        <end position="327"/>
    </location>
</feature>
<dbReference type="Proteomes" id="UP000078237">
    <property type="component" value="Unassembled WGS sequence"/>
</dbReference>
<feature type="domain" description="WSC" evidence="8">
    <location>
        <begin position="139"/>
        <end position="227"/>
    </location>
</feature>
<evidence type="ECO:0000256" key="4">
    <source>
        <dbReference type="ARBA" id="ARBA00022989"/>
    </source>
</evidence>
<dbReference type="PANTHER" id="PTHR24269:SF16">
    <property type="entry name" value="PROTEIN SLG1"/>
    <property type="match status" value="1"/>
</dbReference>
<dbReference type="VEuPathDB" id="FungiDB:MMYC01_206718"/>
<feature type="signal peptide" evidence="7">
    <location>
        <begin position="1"/>
        <end position="25"/>
    </location>
</feature>
<accession>A0A175VZR7</accession>
<name>A0A175VZR7_9PEZI</name>